<evidence type="ECO:0000313" key="1">
    <source>
        <dbReference type="EMBL" id="CAB4861805.1"/>
    </source>
</evidence>
<dbReference type="EMBL" id="CAFBLG010000029">
    <property type="protein sequence ID" value="CAB4861805.1"/>
    <property type="molecule type" value="Genomic_DNA"/>
</dbReference>
<name>A0A6J7CYA6_9ZZZZ</name>
<dbReference type="AlphaFoldDB" id="A0A6J7CYA6"/>
<protein>
    <submittedName>
        <fullName evidence="1">Unannotated protein</fullName>
    </submittedName>
</protein>
<proteinExistence type="predicted"/>
<sequence length="39" mass="4053">MSIRILLLFAADAEPRNSAAFPDLISITAASTVTFGLAS</sequence>
<accession>A0A6J7CYA6</accession>
<organism evidence="1">
    <name type="scientific">freshwater metagenome</name>
    <dbReference type="NCBI Taxonomy" id="449393"/>
    <lineage>
        <taxon>unclassified sequences</taxon>
        <taxon>metagenomes</taxon>
        <taxon>ecological metagenomes</taxon>
    </lineage>
</organism>
<gene>
    <name evidence="1" type="ORF">UFOPK3295_00466</name>
</gene>
<reference evidence="1" key="1">
    <citation type="submission" date="2020-05" db="EMBL/GenBank/DDBJ databases">
        <authorList>
            <person name="Chiriac C."/>
            <person name="Salcher M."/>
            <person name="Ghai R."/>
            <person name="Kavagutti S V."/>
        </authorList>
    </citation>
    <scope>NUCLEOTIDE SEQUENCE</scope>
</reference>